<reference evidence="3" key="2">
    <citation type="submission" date="2017-02" db="EMBL/GenBank/DDBJ databases">
        <title>Sunflower complete genome.</title>
        <authorList>
            <person name="Langlade N."/>
            <person name="Munos S."/>
        </authorList>
    </citation>
    <scope>NUCLEOTIDE SEQUENCE [LARGE SCALE GENOMIC DNA]</scope>
    <source>
        <tissue evidence="3">Leaves</tissue>
    </source>
</reference>
<feature type="compositionally biased region" description="Polar residues" evidence="1">
    <location>
        <begin position="296"/>
        <end position="318"/>
    </location>
</feature>
<keyword evidence="4" id="KW-1185">Reference proteome</keyword>
<reference evidence="2" key="3">
    <citation type="submission" date="2020-06" db="EMBL/GenBank/DDBJ databases">
        <title>Helianthus annuus Genome sequencing and assembly Release 2.</title>
        <authorList>
            <person name="Gouzy J."/>
            <person name="Langlade N."/>
            <person name="Munos S."/>
        </authorList>
    </citation>
    <scope>NUCLEOTIDE SEQUENCE</scope>
    <source>
        <tissue evidence="2">Leaves</tissue>
    </source>
</reference>
<feature type="compositionally biased region" description="Basic and acidic residues" evidence="1">
    <location>
        <begin position="484"/>
        <end position="493"/>
    </location>
</feature>
<dbReference type="EMBL" id="MNCJ02000319">
    <property type="protein sequence ID" value="KAF5808623.1"/>
    <property type="molecule type" value="Genomic_DNA"/>
</dbReference>
<accession>A0A251UWN7</accession>
<feature type="compositionally biased region" description="Low complexity" evidence="1">
    <location>
        <begin position="48"/>
        <end position="62"/>
    </location>
</feature>
<dbReference type="AlphaFoldDB" id="A0A251UWN7"/>
<evidence type="ECO:0000313" key="3">
    <source>
        <dbReference type="EMBL" id="OTG27459.1"/>
    </source>
</evidence>
<feature type="compositionally biased region" description="Polar residues" evidence="1">
    <location>
        <begin position="525"/>
        <end position="534"/>
    </location>
</feature>
<dbReference type="Gramene" id="mRNA:HanXRQr2_Chr04g0147651">
    <property type="protein sequence ID" value="mRNA:HanXRQr2_Chr04g0147651"/>
    <property type="gene ID" value="HanXRQr2_Chr04g0147651"/>
</dbReference>
<gene>
    <name evidence="3" type="ORF">HannXRQ_Chr04g0100301</name>
    <name evidence="2" type="ORF">HanXRQr2_Chr04g0147651</name>
</gene>
<sequence length="659" mass="73094">MAISAFKSTTRRPPIGDTSPSTEDSPEYSSSKATPAFKSTTRRAPIGDSSLSTDESLTSSSSKAHRRSRSVSRFSRRIPAEFEPVTVPTPRRKFVNTVRGSDFPEISLDDLAIEFFSGNDNGSELDIESVSSGSRSSRCVGVKSDISTALSQRRSRSVSRNPSGGDLGVCSSSGVAGSAQRRGRSVSRRNDGNGAGSSGGGAVRVVSNGDSRRRRSVSVARRQISDTESDIDLSWSSASQPKSRSTNNGNSRVASFQRPTASSHRRLTRSMSQAPQMRLHDDYSSDIDLSRGSARQAKSTSVNSDNSRVPSFQRPTASSHRRLTRSMSQAPQMRRSHDDYLSQSSALTDDDLRDARYGRNEIEKTIRAVYAQRKIDHPTGDDANLGLCEAMRKELRSAVNDIMIELEQTMERKPSALSVHDRLYSKKSDATTRKNYTTKLKLDLLADRALEEQQVQDGFKIVREVLPESKTNANAQRVSYSRKRSNDRNRVSKRLNEEAEKYFEDFISNVEDTDFSSFDGERSDTSSSLVGSTVKQRDGALPTQNGDIISVPVEMEGINLPWLKWDDNVGVSPSTPKTKLWDPSQDLKIIQEHGSSHGSWNPEHTTVNSTNAKENTSRLFDLSKYIELERTEELLFDNWRERSVIRSGGLFLCSVIGHY</sequence>
<feature type="region of interest" description="Disordered" evidence="1">
    <location>
        <begin position="517"/>
        <end position="538"/>
    </location>
</feature>
<evidence type="ECO:0000313" key="4">
    <source>
        <dbReference type="Proteomes" id="UP000215914"/>
    </source>
</evidence>
<dbReference type="InParanoid" id="A0A251UWN7"/>
<feature type="compositionally biased region" description="Polar residues" evidence="1">
    <location>
        <begin position="234"/>
        <end position="262"/>
    </location>
</feature>
<dbReference type="EMBL" id="CM007893">
    <property type="protein sequence ID" value="OTG27459.1"/>
    <property type="molecule type" value="Genomic_DNA"/>
</dbReference>
<proteinExistence type="predicted"/>
<feature type="compositionally biased region" description="Polar residues" evidence="1">
    <location>
        <begin position="147"/>
        <end position="162"/>
    </location>
</feature>
<feature type="compositionally biased region" description="Gly residues" evidence="1">
    <location>
        <begin position="193"/>
        <end position="202"/>
    </location>
</feature>
<name>A0A251UWN7_HELAN</name>
<feature type="compositionally biased region" description="Polar residues" evidence="1">
    <location>
        <begin position="18"/>
        <end position="39"/>
    </location>
</feature>
<dbReference type="PANTHER" id="PTHR34466">
    <property type="entry name" value="OS11G0129800 PROTEIN"/>
    <property type="match status" value="1"/>
</dbReference>
<dbReference type="FunCoup" id="A0A251UWN7">
    <property type="interactions" value="1904"/>
</dbReference>
<feature type="compositionally biased region" description="Low complexity" evidence="1">
    <location>
        <begin position="168"/>
        <end position="179"/>
    </location>
</feature>
<dbReference type="OMA" id="NMEPEQA"/>
<protein>
    <submittedName>
        <fullName evidence="3">Uncharacterized protein</fullName>
    </submittedName>
</protein>
<reference evidence="2 4" key="1">
    <citation type="journal article" date="2017" name="Nature">
        <title>The sunflower genome provides insights into oil metabolism, flowering and Asterid evolution.</title>
        <authorList>
            <person name="Badouin H."/>
            <person name="Gouzy J."/>
            <person name="Grassa C.J."/>
            <person name="Murat F."/>
            <person name="Staton S.E."/>
            <person name="Cottret L."/>
            <person name="Lelandais-Briere C."/>
            <person name="Owens G.L."/>
            <person name="Carrere S."/>
            <person name="Mayjonade B."/>
            <person name="Legrand L."/>
            <person name="Gill N."/>
            <person name="Kane N.C."/>
            <person name="Bowers J.E."/>
            <person name="Hubner S."/>
            <person name="Bellec A."/>
            <person name="Berard A."/>
            <person name="Berges H."/>
            <person name="Blanchet N."/>
            <person name="Boniface M.C."/>
            <person name="Brunel D."/>
            <person name="Catrice O."/>
            <person name="Chaidir N."/>
            <person name="Claudel C."/>
            <person name="Donnadieu C."/>
            <person name="Faraut T."/>
            <person name="Fievet G."/>
            <person name="Helmstetter N."/>
            <person name="King M."/>
            <person name="Knapp S.J."/>
            <person name="Lai Z."/>
            <person name="Le Paslier M.C."/>
            <person name="Lippi Y."/>
            <person name="Lorenzon L."/>
            <person name="Mandel J.R."/>
            <person name="Marage G."/>
            <person name="Marchand G."/>
            <person name="Marquand E."/>
            <person name="Bret-Mestries E."/>
            <person name="Morien E."/>
            <person name="Nambeesan S."/>
            <person name="Nguyen T."/>
            <person name="Pegot-Espagnet P."/>
            <person name="Pouilly N."/>
            <person name="Raftis F."/>
            <person name="Sallet E."/>
            <person name="Schiex T."/>
            <person name="Thomas J."/>
            <person name="Vandecasteele C."/>
            <person name="Vares D."/>
            <person name="Vear F."/>
            <person name="Vautrin S."/>
            <person name="Crespi M."/>
            <person name="Mangin B."/>
            <person name="Burke J.M."/>
            <person name="Salse J."/>
            <person name="Munos S."/>
            <person name="Vincourt P."/>
            <person name="Rieseberg L.H."/>
            <person name="Langlade N.B."/>
        </authorList>
    </citation>
    <scope>NUCLEOTIDE SEQUENCE [LARGE SCALE GENOMIC DNA]</scope>
    <source>
        <strain evidence="4">cv. SF193</strain>
        <tissue evidence="2">Leaves</tissue>
    </source>
</reference>
<feature type="region of interest" description="Disordered" evidence="1">
    <location>
        <begin position="473"/>
        <end position="493"/>
    </location>
</feature>
<feature type="region of interest" description="Disordered" evidence="1">
    <location>
        <begin position="147"/>
        <end position="347"/>
    </location>
</feature>
<feature type="compositionally biased region" description="Basic residues" evidence="1">
    <location>
        <begin position="63"/>
        <end position="76"/>
    </location>
</feature>
<evidence type="ECO:0000256" key="1">
    <source>
        <dbReference type="SAM" id="MobiDB-lite"/>
    </source>
</evidence>
<dbReference type="Proteomes" id="UP000215914">
    <property type="component" value="Chromosome 4"/>
</dbReference>
<evidence type="ECO:0000313" key="2">
    <source>
        <dbReference type="EMBL" id="KAF5808623.1"/>
    </source>
</evidence>
<dbReference type="OrthoDB" id="1911931at2759"/>
<feature type="region of interest" description="Disordered" evidence="1">
    <location>
        <begin position="1"/>
        <end position="84"/>
    </location>
</feature>
<organism evidence="3 4">
    <name type="scientific">Helianthus annuus</name>
    <name type="common">Common sunflower</name>
    <dbReference type="NCBI Taxonomy" id="4232"/>
    <lineage>
        <taxon>Eukaryota</taxon>
        <taxon>Viridiplantae</taxon>
        <taxon>Streptophyta</taxon>
        <taxon>Embryophyta</taxon>
        <taxon>Tracheophyta</taxon>
        <taxon>Spermatophyta</taxon>
        <taxon>Magnoliopsida</taxon>
        <taxon>eudicotyledons</taxon>
        <taxon>Gunneridae</taxon>
        <taxon>Pentapetalae</taxon>
        <taxon>asterids</taxon>
        <taxon>campanulids</taxon>
        <taxon>Asterales</taxon>
        <taxon>Asteraceae</taxon>
        <taxon>Asteroideae</taxon>
        <taxon>Heliantheae alliance</taxon>
        <taxon>Heliantheae</taxon>
        <taxon>Helianthus</taxon>
    </lineage>
</organism>
<dbReference type="PANTHER" id="PTHR34466:SF1">
    <property type="entry name" value="OS06G0609800 PROTEIN"/>
    <property type="match status" value="1"/>
</dbReference>